<feature type="region of interest" description="Disordered" evidence="1">
    <location>
        <begin position="1"/>
        <end position="42"/>
    </location>
</feature>
<reference evidence="2" key="2">
    <citation type="submission" date="2020-11" db="EMBL/GenBank/DDBJ databases">
        <authorList>
            <person name="McCartney M.A."/>
            <person name="Auch B."/>
            <person name="Kono T."/>
            <person name="Mallez S."/>
            <person name="Becker A."/>
            <person name="Gohl D.M."/>
            <person name="Silverstein K.A.T."/>
            <person name="Koren S."/>
            <person name="Bechman K.B."/>
            <person name="Herman A."/>
            <person name="Abrahante J.E."/>
            <person name="Garbe J."/>
        </authorList>
    </citation>
    <scope>NUCLEOTIDE SEQUENCE</scope>
    <source>
        <strain evidence="2">Duluth1</strain>
        <tissue evidence="2">Whole animal</tissue>
    </source>
</reference>
<organism evidence="2 3">
    <name type="scientific">Dreissena polymorpha</name>
    <name type="common">Zebra mussel</name>
    <name type="synonym">Mytilus polymorpha</name>
    <dbReference type="NCBI Taxonomy" id="45954"/>
    <lineage>
        <taxon>Eukaryota</taxon>
        <taxon>Metazoa</taxon>
        <taxon>Spiralia</taxon>
        <taxon>Lophotrochozoa</taxon>
        <taxon>Mollusca</taxon>
        <taxon>Bivalvia</taxon>
        <taxon>Autobranchia</taxon>
        <taxon>Heteroconchia</taxon>
        <taxon>Euheterodonta</taxon>
        <taxon>Imparidentia</taxon>
        <taxon>Neoheterodontei</taxon>
        <taxon>Myida</taxon>
        <taxon>Dreissenoidea</taxon>
        <taxon>Dreissenidae</taxon>
        <taxon>Dreissena</taxon>
    </lineage>
</organism>
<accession>A0A9D4CWV5</accession>
<keyword evidence="3" id="KW-1185">Reference proteome</keyword>
<dbReference type="Proteomes" id="UP000828390">
    <property type="component" value="Unassembled WGS sequence"/>
</dbReference>
<evidence type="ECO:0000313" key="2">
    <source>
        <dbReference type="EMBL" id="KAH3733977.1"/>
    </source>
</evidence>
<reference evidence="2" key="1">
    <citation type="journal article" date="2019" name="bioRxiv">
        <title>The Genome of the Zebra Mussel, Dreissena polymorpha: A Resource for Invasive Species Research.</title>
        <authorList>
            <person name="McCartney M.A."/>
            <person name="Auch B."/>
            <person name="Kono T."/>
            <person name="Mallez S."/>
            <person name="Zhang Y."/>
            <person name="Obille A."/>
            <person name="Becker A."/>
            <person name="Abrahante J.E."/>
            <person name="Garbe J."/>
            <person name="Badalamenti J.P."/>
            <person name="Herman A."/>
            <person name="Mangelson H."/>
            <person name="Liachko I."/>
            <person name="Sullivan S."/>
            <person name="Sone E.D."/>
            <person name="Koren S."/>
            <person name="Silverstein K.A.T."/>
            <person name="Beckman K.B."/>
            <person name="Gohl D.M."/>
        </authorList>
    </citation>
    <scope>NUCLEOTIDE SEQUENCE</scope>
    <source>
        <strain evidence="2">Duluth1</strain>
        <tissue evidence="2">Whole animal</tissue>
    </source>
</reference>
<dbReference type="EMBL" id="JAIWYP010000011">
    <property type="protein sequence ID" value="KAH3733977.1"/>
    <property type="molecule type" value="Genomic_DNA"/>
</dbReference>
<gene>
    <name evidence="2" type="ORF">DPMN_040416</name>
</gene>
<dbReference type="AlphaFoldDB" id="A0A9D4CWV5"/>
<evidence type="ECO:0000256" key="1">
    <source>
        <dbReference type="SAM" id="MobiDB-lite"/>
    </source>
</evidence>
<feature type="compositionally biased region" description="Basic and acidic residues" evidence="1">
    <location>
        <begin position="17"/>
        <end position="30"/>
    </location>
</feature>
<evidence type="ECO:0000313" key="3">
    <source>
        <dbReference type="Proteomes" id="UP000828390"/>
    </source>
</evidence>
<name>A0A9D4CWV5_DREPO</name>
<sequence length="86" mass="9696">MKSAKALPRYGSGWTHGKTDSKMDGRKDGQRQNNSPLPMARDKNCKLSMLSVDCRHQRSLMVGPIFRSLNCKLETPQQVAITAKRH</sequence>
<comment type="caution">
    <text evidence="2">The sequence shown here is derived from an EMBL/GenBank/DDBJ whole genome shotgun (WGS) entry which is preliminary data.</text>
</comment>
<protein>
    <submittedName>
        <fullName evidence="2">Uncharacterized protein</fullName>
    </submittedName>
</protein>
<proteinExistence type="predicted"/>